<evidence type="ECO:0000313" key="1">
    <source>
        <dbReference type="EMBL" id="KAF1808089.1"/>
    </source>
</evidence>
<dbReference type="OrthoDB" id="3793118at2759"/>
<dbReference type="EMBL" id="ML975191">
    <property type="protein sequence ID" value="KAF1808089.1"/>
    <property type="molecule type" value="Genomic_DNA"/>
</dbReference>
<name>A0A6G1FQX8_9PEZI</name>
<evidence type="ECO:0008006" key="4">
    <source>
        <dbReference type="Google" id="ProtNLM"/>
    </source>
</evidence>
<evidence type="ECO:0000313" key="2">
    <source>
        <dbReference type="Proteomes" id="UP000504638"/>
    </source>
</evidence>
<dbReference type="RefSeq" id="XP_033529720.1">
    <property type="nucleotide sequence ID" value="XM_033674752.1"/>
</dbReference>
<dbReference type="Proteomes" id="UP000504638">
    <property type="component" value="Unplaced"/>
</dbReference>
<proteinExistence type="predicted"/>
<reference evidence="3" key="2">
    <citation type="submission" date="2020-04" db="EMBL/GenBank/DDBJ databases">
        <authorList>
            <consortium name="NCBI Genome Project"/>
        </authorList>
    </citation>
    <scope>NUCLEOTIDE SEQUENCE</scope>
    <source>
        <strain evidence="3">CBS 781.70</strain>
    </source>
</reference>
<reference evidence="1 3" key="1">
    <citation type="submission" date="2020-01" db="EMBL/GenBank/DDBJ databases">
        <authorList>
            <consortium name="DOE Joint Genome Institute"/>
            <person name="Haridas S."/>
            <person name="Albert R."/>
            <person name="Binder M."/>
            <person name="Bloem J."/>
            <person name="Labutti K."/>
            <person name="Salamov A."/>
            <person name="Andreopoulos B."/>
            <person name="Baker S.E."/>
            <person name="Barry K."/>
            <person name="Bills G."/>
            <person name="Bluhm B.H."/>
            <person name="Cannon C."/>
            <person name="Castanera R."/>
            <person name="Culley D.E."/>
            <person name="Daum C."/>
            <person name="Ezra D."/>
            <person name="Gonzalez J.B."/>
            <person name="Henrissat B."/>
            <person name="Kuo A."/>
            <person name="Liang C."/>
            <person name="Lipzen A."/>
            <person name="Lutzoni F."/>
            <person name="Magnuson J."/>
            <person name="Mondo S."/>
            <person name="Nolan M."/>
            <person name="Ohm R."/>
            <person name="Pangilinan J."/>
            <person name="Park H.-J."/>
            <person name="Ramirez L."/>
            <person name="Alfaro M."/>
            <person name="Sun H."/>
            <person name="Tritt A."/>
            <person name="Yoshinaga Y."/>
            <person name="Zwiers L.-H."/>
            <person name="Turgeon B.G."/>
            <person name="Goodwin S.B."/>
            <person name="Spatafora J.W."/>
            <person name="Crous P.W."/>
            <person name="Grigoriev I.V."/>
        </authorList>
    </citation>
    <scope>NUCLEOTIDE SEQUENCE</scope>
    <source>
        <strain evidence="1 3">CBS 781.70</strain>
    </source>
</reference>
<accession>A0A6G1FQX8</accession>
<organism evidence="1">
    <name type="scientific">Eremomyces bilateralis CBS 781.70</name>
    <dbReference type="NCBI Taxonomy" id="1392243"/>
    <lineage>
        <taxon>Eukaryota</taxon>
        <taxon>Fungi</taxon>
        <taxon>Dikarya</taxon>
        <taxon>Ascomycota</taxon>
        <taxon>Pezizomycotina</taxon>
        <taxon>Dothideomycetes</taxon>
        <taxon>Dothideomycetes incertae sedis</taxon>
        <taxon>Eremomycetales</taxon>
        <taxon>Eremomycetaceae</taxon>
        <taxon>Eremomyces</taxon>
    </lineage>
</organism>
<evidence type="ECO:0000313" key="3">
    <source>
        <dbReference type="RefSeq" id="XP_033529720.1"/>
    </source>
</evidence>
<sequence>MSTPDPGVDDEQILDLLNDEIRIANTAEDQGDNDVPQALTMLARNSRPPLTTLFLEYTTVLPDYPQTHPDGYTYCINLQGEEQAGKWTIQYGHRIRYPANRTRIPFLGNTFGMKSHLQCTGVKVCEYVSNTLRNLHHTTTSEELWEQIRGSRTGIDLTEPDLRKRYSNTLYLAAQKKFNAKTACTNQGDSCKLLFQLSHYLDVAGIYNPYFRCSNSTPETRSKHFFKAIATDGRYNIDHLCELVNEGQAQDHPSEECGVIEGNQTRRPTCNVDHYQGQAVPYMLFTSYGTHTHPPPPPSKAPTKLCDEVIRLIKRTRDAKLTLAKFMQSEALRDFCLQYNKASLAEVHQSFGNMDRISALIRKERLLLNPHGTHFQGVVFEKGIHHSIFDSRNCIHPRDF</sequence>
<reference evidence="3" key="3">
    <citation type="submission" date="2025-04" db="UniProtKB">
        <authorList>
            <consortium name="RefSeq"/>
        </authorList>
    </citation>
    <scope>IDENTIFICATION</scope>
    <source>
        <strain evidence="3">CBS 781.70</strain>
    </source>
</reference>
<dbReference type="GeneID" id="54415322"/>
<keyword evidence="2" id="KW-1185">Reference proteome</keyword>
<dbReference type="AlphaFoldDB" id="A0A6G1FQX8"/>
<gene>
    <name evidence="1 3" type="ORF">P152DRAFT_256707</name>
</gene>
<protein>
    <recommendedName>
        <fullName evidence="4">Helitron helicase-like domain-containing protein</fullName>
    </recommendedName>
</protein>